<keyword evidence="3" id="KW-1185">Reference proteome</keyword>
<dbReference type="InterPro" id="IPR036047">
    <property type="entry name" value="F-box-like_dom_sf"/>
</dbReference>
<name>A0AAD8SGG1_LOLMU</name>
<dbReference type="NCBIfam" id="TIGR01640">
    <property type="entry name" value="F_box_assoc_1"/>
    <property type="match status" value="1"/>
</dbReference>
<dbReference type="InterPro" id="IPR050796">
    <property type="entry name" value="SCF_F-box_component"/>
</dbReference>
<dbReference type="PROSITE" id="PS50181">
    <property type="entry name" value="FBOX"/>
    <property type="match status" value="1"/>
</dbReference>
<dbReference type="CDD" id="cd22157">
    <property type="entry name" value="F-box_AtFBW1-like"/>
    <property type="match status" value="1"/>
</dbReference>
<dbReference type="Pfam" id="PF08268">
    <property type="entry name" value="FBA_3"/>
    <property type="match status" value="1"/>
</dbReference>
<sequence length="419" mass="46968">MATSKPQRGSSGYLPEELIREILPRLPPRHLLRCRTVCKAWRRLATDRALILDHHARQPAQPLLTVYPFVAPHNNCLEAVDLTTNNRRMVARFVDRAPRPLSSPNDAAANLVYKIRGALVVHGSCDGLLLLSFHDAVFVCNPATRQGALLPIPDNGFRHIAGFYAHAASGEYRVLYHQLRYNRVEGLRRKYYVLTLGSQDAARNIQLRTSSAAMGAGLARGLAGSYDLPPVLLHGSLHWPPQQSQNGNILVFHPAAESFSWIAPPPAALPLLQRKHHDTRLFQMQGTLAMFCWQHDARISHLWFLEDYHGAEPNWVCKHRVELPVDLVYEPLPFYPAIPYPEGDMLVPESCDTVLHYDKTGTLLGSFECFVMGLGITPHTLKESLVIHDFLHTQRDAGAGEWFPQVEFADGLPVTGMPF</sequence>
<accession>A0AAD8SGG1</accession>
<feature type="domain" description="F-box" evidence="1">
    <location>
        <begin position="8"/>
        <end position="54"/>
    </location>
</feature>
<gene>
    <name evidence="2" type="ORF">QYE76_068517</name>
</gene>
<dbReference type="Gene3D" id="1.20.1280.50">
    <property type="match status" value="1"/>
</dbReference>
<dbReference type="Pfam" id="PF12937">
    <property type="entry name" value="F-box-like"/>
    <property type="match status" value="1"/>
</dbReference>
<comment type="caution">
    <text evidence="2">The sequence shown here is derived from an EMBL/GenBank/DDBJ whole genome shotgun (WGS) entry which is preliminary data.</text>
</comment>
<evidence type="ECO:0000259" key="1">
    <source>
        <dbReference type="PROSITE" id="PS50181"/>
    </source>
</evidence>
<dbReference type="SMART" id="SM00256">
    <property type="entry name" value="FBOX"/>
    <property type="match status" value="1"/>
</dbReference>
<dbReference type="InterPro" id="IPR017451">
    <property type="entry name" value="F-box-assoc_interact_dom"/>
</dbReference>
<organism evidence="2 3">
    <name type="scientific">Lolium multiflorum</name>
    <name type="common">Italian ryegrass</name>
    <name type="synonym">Lolium perenne subsp. multiflorum</name>
    <dbReference type="NCBI Taxonomy" id="4521"/>
    <lineage>
        <taxon>Eukaryota</taxon>
        <taxon>Viridiplantae</taxon>
        <taxon>Streptophyta</taxon>
        <taxon>Embryophyta</taxon>
        <taxon>Tracheophyta</taxon>
        <taxon>Spermatophyta</taxon>
        <taxon>Magnoliopsida</taxon>
        <taxon>Liliopsida</taxon>
        <taxon>Poales</taxon>
        <taxon>Poaceae</taxon>
        <taxon>BOP clade</taxon>
        <taxon>Pooideae</taxon>
        <taxon>Poodae</taxon>
        <taxon>Poeae</taxon>
        <taxon>Poeae Chloroplast Group 2 (Poeae type)</taxon>
        <taxon>Loliodinae</taxon>
        <taxon>Loliinae</taxon>
        <taxon>Lolium</taxon>
    </lineage>
</organism>
<dbReference type="SUPFAM" id="SSF81383">
    <property type="entry name" value="F-box domain"/>
    <property type="match status" value="1"/>
</dbReference>
<dbReference type="InterPro" id="IPR001810">
    <property type="entry name" value="F-box_dom"/>
</dbReference>
<evidence type="ECO:0000313" key="3">
    <source>
        <dbReference type="Proteomes" id="UP001231189"/>
    </source>
</evidence>
<proteinExistence type="predicted"/>
<evidence type="ECO:0000313" key="2">
    <source>
        <dbReference type="EMBL" id="KAK1650712.1"/>
    </source>
</evidence>
<dbReference type="PANTHER" id="PTHR31672:SF2">
    <property type="entry name" value="F-BOX DOMAIN-CONTAINING PROTEIN"/>
    <property type="match status" value="1"/>
</dbReference>
<protein>
    <recommendedName>
        <fullName evidence="1">F-box domain-containing protein</fullName>
    </recommendedName>
</protein>
<dbReference type="PANTHER" id="PTHR31672">
    <property type="entry name" value="BNACNNG10540D PROTEIN"/>
    <property type="match status" value="1"/>
</dbReference>
<dbReference type="InterPro" id="IPR013187">
    <property type="entry name" value="F-box-assoc_dom_typ3"/>
</dbReference>
<dbReference type="EMBL" id="JAUUTY010000004">
    <property type="protein sequence ID" value="KAK1650712.1"/>
    <property type="molecule type" value="Genomic_DNA"/>
</dbReference>
<dbReference type="AlphaFoldDB" id="A0AAD8SGG1"/>
<dbReference type="Proteomes" id="UP001231189">
    <property type="component" value="Unassembled WGS sequence"/>
</dbReference>
<reference evidence="2" key="1">
    <citation type="submission" date="2023-07" db="EMBL/GenBank/DDBJ databases">
        <title>A chromosome-level genome assembly of Lolium multiflorum.</title>
        <authorList>
            <person name="Chen Y."/>
            <person name="Copetti D."/>
            <person name="Kolliker R."/>
            <person name="Studer B."/>
        </authorList>
    </citation>
    <scope>NUCLEOTIDE SEQUENCE</scope>
    <source>
        <strain evidence="2">02402/16</strain>
        <tissue evidence="2">Leaf</tissue>
    </source>
</reference>